<dbReference type="AlphaFoldDB" id="A0A067PRC3"/>
<sequence length="58" mass="6486">MHHPVPVTRYLSCNWHFGRPGCMDTSTFNEIAIEARQGLLLSTNCTSIRLCPVPPTES</sequence>
<gene>
    <name evidence="1" type="ORF">JAAARDRAFT_293500</name>
</gene>
<name>A0A067PRC3_9AGAM</name>
<evidence type="ECO:0000313" key="1">
    <source>
        <dbReference type="EMBL" id="KDQ57363.1"/>
    </source>
</evidence>
<organism evidence="1 2">
    <name type="scientific">Jaapia argillacea MUCL 33604</name>
    <dbReference type="NCBI Taxonomy" id="933084"/>
    <lineage>
        <taxon>Eukaryota</taxon>
        <taxon>Fungi</taxon>
        <taxon>Dikarya</taxon>
        <taxon>Basidiomycota</taxon>
        <taxon>Agaricomycotina</taxon>
        <taxon>Agaricomycetes</taxon>
        <taxon>Agaricomycetidae</taxon>
        <taxon>Jaapiales</taxon>
        <taxon>Jaapiaceae</taxon>
        <taxon>Jaapia</taxon>
    </lineage>
</organism>
<keyword evidence="2" id="KW-1185">Reference proteome</keyword>
<evidence type="ECO:0000313" key="2">
    <source>
        <dbReference type="Proteomes" id="UP000027265"/>
    </source>
</evidence>
<dbReference type="EMBL" id="KL197720">
    <property type="protein sequence ID" value="KDQ57363.1"/>
    <property type="molecule type" value="Genomic_DNA"/>
</dbReference>
<protein>
    <submittedName>
        <fullName evidence="1">Uncharacterized protein</fullName>
    </submittedName>
</protein>
<dbReference type="InParanoid" id="A0A067PRC3"/>
<dbReference type="Proteomes" id="UP000027265">
    <property type="component" value="Unassembled WGS sequence"/>
</dbReference>
<dbReference type="HOGENOM" id="CLU_2979396_0_0_1"/>
<proteinExistence type="predicted"/>
<reference evidence="2" key="1">
    <citation type="journal article" date="2014" name="Proc. Natl. Acad. Sci. U.S.A.">
        <title>Extensive sampling of basidiomycete genomes demonstrates inadequacy of the white-rot/brown-rot paradigm for wood decay fungi.</title>
        <authorList>
            <person name="Riley R."/>
            <person name="Salamov A.A."/>
            <person name="Brown D.W."/>
            <person name="Nagy L.G."/>
            <person name="Floudas D."/>
            <person name="Held B.W."/>
            <person name="Levasseur A."/>
            <person name="Lombard V."/>
            <person name="Morin E."/>
            <person name="Otillar R."/>
            <person name="Lindquist E.A."/>
            <person name="Sun H."/>
            <person name="LaButti K.M."/>
            <person name="Schmutz J."/>
            <person name="Jabbour D."/>
            <person name="Luo H."/>
            <person name="Baker S.E."/>
            <person name="Pisabarro A.G."/>
            <person name="Walton J.D."/>
            <person name="Blanchette R.A."/>
            <person name="Henrissat B."/>
            <person name="Martin F."/>
            <person name="Cullen D."/>
            <person name="Hibbett D.S."/>
            <person name="Grigoriev I.V."/>
        </authorList>
    </citation>
    <scope>NUCLEOTIDE SEQUENCE [LARGE SCALE GENOMIC DNA]</scope>
    <source>
        <strain evidence="2">MUCL 33604</strain>
    </source>
</reference>
<accession>A0A067PRC3</accession>